<comment type="caution">
    <text evidence="4">The sequence shown here is derived from an EMBL/GenBank/DDBJ whole genome shotgun (WGS) entry which is preliminary data.</text>
</comment>
<gene>
    <name evidence="4" type="ORF">F1721_15900</name>
</gene>
<dbReference type="AlphaFoldDB" id="A0A5M7BRT8"/>
<dbReference type="Pfam" id="PF00823">
    <property type="entry name" value="PPE"/>
    <property type="match status" value="1"/>
</dbReference>
<dbReference type="EMBL" id="VWPH01000007">
    <property type="protein sequence ID" value="KAA5832489.1"/>
    <property type="molecule type" value="Genomic_DNA"/>
</dbReference>
<name>A0A5M7BRT8_SACHI</name>
<dbReference type="InterPro" id="IPR000030">
    <property type="entry name" value="PPE_dom"/>
</dbReference>
<dbReference type="RefSeq" id="WP_150067478.1">
    <property type="nucleotide sequence ID" value="NZ_VWPH01000007.1"/>
</dbReference>
<feature type="region of interest" description="Disordered" evidence="2">
    <location>
        <begin position="247"/>
        <end position="494"/>
    </location>
</feature>
<dbReference type="SUPFAM" id="SSF140459">
    <property type="entry name" value="PE/PPE dimer-like"/>
    <property type="match status" value="1"/>
</dbReference>
<feature type="compositionally biased region" description="Gly residues" evidence="2">
    <location>
        <begin position="363"/>
        <end position="459"/>
    </location>
</feature>
<accession>A0A5M7BRT8</accession>
<protein>
    <submittedName>
        <fullName evidence="4">PPE domain-containing protein</fullName>
    </submittedName>
</protein>
<feature type="domain" description="PPE" evidence="3">
    <location>
        <begin position="119"/>
        <end position="244"/>
    </location>
</feature>
<evidence type="ECO:0000259" key="3">
    <source>
        <dbReference type="Pfam" id="PF00823"/>
    </source>
</evidence>
<evidence type="ECO:0000256" key="1">
    <source>
        <dbReference type="ARBA" id="ARBA00010652"/>
    </source>
</evidence>
<proteinExistence type="inferred from homology"/>
<dbReference type="OrthoDB" id="3664672at2"/>
<sequence length="494" mass="50895">MTSPQGGGSEYIADYEQHAYQQGQQKYSDVSNTWLVGDVLNQVMSQAYAKQEAAKYGQQQAQVLSADQELREKPGQLGNTHYLSFEHKEMDRFVKENFDPTAVHDVGRIYHGHGEKFLDFAEQIKQAARKTEQTWQGEAGDAMRAHVTQLADHMAHSGNAAQLTANQIGLQAEAGERAKNSMPEVVEFDMKQELKNYFSDPNPFTAVSRANEIVEKQEKSQAAHAEAAQVMSTMEGDFGQAAAQTPAFVPAPRGPEDTGRPPESQLPIGSVDPSTSISGSTPSGTHSAWAGSTPSPSGSSSVPSSNLGGSTPPVPPSSTNPVWTTPGGSVPDTRWNPQTGRWERRNPYNGNWAPLPPNQQRPGPGGMGRPGGPGGGTGRLGGAGGIGRPGGLGGGVGRLGGLGAGGAGNQLGAGGRAGVGGLGAAGSAGVGGSGSAGAAGGRGGAGMAGAGAAGRGQGGRSEEDDEHENKYVLDTDEAWEDLGLPKVAPPVFGE</sequence>
<reference evidence="4 5" key="1">
    <citation type="submission" date="2019-09" db="EMBL/GenBank/DDBJ databases">
        <title>Draft genome sequence of the thermophilic Saccharopolyspora hirsuta VKM Ac-666T.</title>
        <authorList>
            <person name="Lobastova T.G."/>
            <person name="Fokina V."/>
            <person name="Bragin E.Y."/>
            <person name="Shtratnikova V.Y."/>
            <person name="Starodumova I.P."/>
            <person name="Tarlachkov S.V."/>
            <person name="Donova M.V."/>
        </authorList>
    </citation>
    <scope>NUCLEOTIDE SEQUENCE [LARGE SCALE GENOMIC DNA]</scope>
    <source>
        <strain evidence="4 5">VKM Ac-666</strain>
    </source>
</reference>
<dbReference type="Gene3D" id="1.20.1260.20">
    <property type="entry name" value="PPE superfamily"/>
    <property type="match status" value="1"/>
</dbReference>
<dbReference type="Proteomes" id="UP000323946">
    <property type="component" value="Unassembled WGS sequence"/>
</dbReference>
<dbReference type="InterPro" id="IPR038332">
    <property type="entry name" value="PPE_sf"/>
</dbReference>
<evidence type="ECO:0000313" key="5">
    <source>
        <dbReference type="Proteomes" id="UP000323946"/>
    </source>
</evidence>
<feature type="compositionally biased region" description="Low complexity" evidence="2">
    <location>
        <begin position="273"/>
        <end position="311"/>
    </location>
</feature>
<organism evidence="4 5">
    <name type="scientific">Saccharopolyspora hirsuta</name>
    <dbReference type="NCBI Taxonomy" id="1837"/>
    <lineage>
        <taxon>Bacteria</taxon>
        <taxon>Bacillati</taxon>
        <taxon>Actinomycetota</taxon>
        <taxon>Actinomycetes</taxon>
        <taxon>Pseudonocardiales</taxon>
        <taxon>Pseudonocardiaceae</taxon>
        <taxon>Saccharopolyspora</taxon>
    </lineage>
</organism>
<comment type="similarity">
    <text evidence="1">Belongs to the mycobacterial PPE family.</text>
</comment>
<evidence type="ECO:0000313" key="4">
    <source>
        <dbReference type="EMBL" id="KAA5832489.1"/>
    </source>
</evidence>
<evidence type="ECO:0000256" key="2">
    <source>
        <dbReference type="SAM" id="MobiDB-lite"/>
    </source>
</evidence>
<dbReference type="SMR" id="A0A5M7BRT8"/>
<keyword evidence="5" id="KW-1185">Reference proteome</keyword>